<keyword evidence="1" id="KW-0808">Transferase</keyword>
<dbReference type="Gene3D" id="3.40.630.30">
    <property type="match status" value="1"/>
</dbReference>
<dbReference type="InterPro" id="IPR016181">
    <property type="entry name" value="Acyl_CoA_acyltransferase"/>
</dbReference>
<comment type="caution">
    <text evidence="4">The sequence shown here is derived from an EMBL/GenBank/DDBJ whole genome shotgun (WGS) entry which is preliminary data.</text>
</comment>
<feature type="domain" description="N-acetyltransferase" evidence="3">
    <location>
        <begin position="3"/>
        <end position="146"/>
    </location>
</feature>
<dbReference type="InterPro" id="IPR050832">
    <property type="entry name" value="Bact_Acetyltransf"/>
</dbReference>
<keyword evidence="5" id="KW-1185">Reference proteome</keyword>
<dbReference type="PATRIC" id="fig|1302272.5.peg.552"/>
<reference evidence="4 5" key="1">
    <citation type="journal article" date="2015" name="Genome Announc.">
        <title>Expanding the biotechnology potential of lactobacilli through comparative genomics of 213 strains and associated genera.</title>
        <authorList>
            <person name="Sun Z."/>
            <person name="Harris H.M."/>
            <person name="McCann A."/>
            <person name="Guo C."/>
            <person name="Argimon S."/>
            <person name="Zhang W."/>
            <person name="Yang X."/>
            <person name="Jeffery I.B."/>
            <person name="Cooney J.C."/>
            <person name="Kagawa T.F."/>
            <person name="Liu W."/>
            <person name="Song Y."/>
            <person name="Salvetti E."/>
            <person name="Wrobel A."/>
            <person name="Rasinkangas P."/>
            <person name="Parkhill J."/>
            <person name="Rea M.C."/>
            <person name="O'Sullivan O."/>
            <person name="Ritari J."/>
            <person name="Douillard F.P."/>
            <person name="Paul Ross R."/>
            <person name="Yang R."/>
            <person name="Briner A.E."/>
            <person name="Felis G.E."/>
            <person name="de Vos W.M."/>
            <person name="Barrangou R."/>
            <person name="Klaenhammer T.R."/>
            <person name="Caufield P.W."/>
            <person name="Cui Y."/>
            <person name="Zhang H."/>
            <person name="O'Toole P.W."/>
        </authorList>
    </citation>
    <scope>NUCLEOTIDE SEQUENCE [LARGE SCALE GENOMIC DNA]</scope>
    <source>
        <strain evidence="4 5">JCM 15530</strain>
    </source>
</reference>
<dbReference type="EMBL" id="AZCX01000010">
    <property type="protein sequence ID" value="KRK47284.1"/>
    <property type="molecule type" value="Genomic_DNA"/>
</dbReference>
<dbReference type="GO" id="GO:0016747">
    <property type="term" value="F:acyltransferase activity, transferring groups other than amino-acyl groups"/>
    <property type="evidence" value="ECO:0007669"/>
    <property type="project" value="InterPro"/>
</dbReference>
<dbReference type="AlphaFoldDB" id="A0A0R1HU25"/>
<evidence type="ECO:0000313" key="4">
    <source>
        <dbReference type="EMBL" id="KRK47284.1"/>
    </source>
</evidence>
<evidence type="ECO:0000313" key="5">
    <source>
        <dbReference type="Proteomes" id="UP000050911"/>
    </source>
</evidence>
<dbReference type="PANTHER" id="PTHR43877:SF2">
    <property type="entry name" value="AMINOALKYLPHOSPHONATE N-ACETYLTRANSFERASE-RELATED"/>
    <property type="match status" value="1"/>
</dbReference>
<organism evidence="4 5">
    <name type="scientific">Secundilactobacillus kimchicus JCM 15530</name>
    <dbReference type="NCBI Taxonomy" id="1302272"/>
    <lineage>
        <taxon>Bacteria</taxon>
        <taxon>Bacillati</taxon>
        <taxon>Bacillota</taxon>
        <taxon>Bacilli</taxon>
        <taxon>Lactobacillales</taxon>
        <taxon>Lactobacillaceae</taxon>
        <taxon>Secundilactobacillus</taxon>
    </lineage>
</organism>
<dbReference type="InterPro" id="IPR000182">
    <property type="entry name" value="GNAT_dom"/>
</dbReference>
<dbReference type="PANTHER" id="PTHR43877">
    <property type="entry name" value="AMINOALKYLPHOSPHONATE N-ACETYLTRANSFERASE-RELATED-RELATED"/>
    <property type="match status" value="1"/>
</dbReference>
<sequence length="150" mass="17152">MTVEVYRVSQIWQLADVYTIRRQTKIHGSIPAKQIEFDEVWDQPYHYLLIEQDGQPVGTCRLNFTHTDFAKIERVSVIDGYQGQGFGRLLIEKAEQWSQERGYHQVVITSLDTAIGFYQKLGYVPQGGAVVQDDGVSTIYTEKQLLPAEV</sequence>
<keyword evidence="2" id="KW-0012">Acyltransferase</keyword>
<name>A0A0R1HU25_9LACO</name>
<accession>A0A0R1HU25</accession>
<dbReference type="CDD" id="cd04301">
    <property type="entry name" value="NAT_SF"/>
    <property type="match status" value="1"/>
</dbReference>
<protein>
    <recommendedName>
        <fullName evidence="3">N-acetyltransferase domain-containing protein</fullName>
    </recommendedName>
</protein>
<dbReference type="SUPFAM" id="SSF55729">
    <property type="entry name" value="Acyl-CoA N-acyltransferases (Nat)"/>
    <property type="match status" value="1"/>
</dbReference>
<dbReference type="Pfam" id="PF00583">
    <property type="entry name" value="Acetyltransf_1"/>
    <property type="match status" value="1"/>
</dbReference>
<proteinExistence type="predicted"/>
<dbReference type="PROSITE" id="PS51186">
    <property type="entry name" value="GNAT"/>
    <property type="match status" value="1"/>
</dbReference>
<evidence type="ECO:0000256" key="1">
    <source>
        <dbReference type="ARBA" id="ARBA00022679"/>
    </source>
</evidence>
<dbReference type="Proteomes" id="UP000050911">
    <property type="component" value="Unassembled WGS sequence"/>
</dbReference>
<gene>
    <name evidence="4" type="ORF">FC96_GL000554</name>
</gene>
<dbReference type="STRING" id="1302272.FC96_GL000554"/>
<evidence type="ECO:0000259" key="3">
    <source>
        <dbReference type="PROSITE" id="PS51186"/>
    </source>
</evidence>
<evidence type="ECO:0000256" key="2">
    <source>
        <dbReference type="ARBA" id="ARBA00023315"/>
    </source>
</evidence>
<dbReference type="RefSeq" id="WP_056942966.1">
    <property type="nucleotide sequence ID" value="NZ_AZCX01000010.1"/>
</dbReference>